<comment type="pathway">
    <text evidence="2">Protein modification; protein glycosylation.</text>
</comment>
<dbReference type="EC" id="3.2.1.-" evidence="6"/>
<evidence type="ECO:0000256" key="2">
    <source>
        <dbReference type="ARBA" id="ARBA00004922"/>
    </source>
</evidence>
<comment type="similarity">
    <text evidence="3 6">Belongs to the glycosyl hydrolase 47 family.</text>
</comment>
<evidence type="ECO:0000313" key="8">
    <source>
        <dbReference type="Proteomes" id="UP000051952"/>
    </source>
</evidence>
<dbReference type="GO" id="GO:0005783">
    <property type="term" value="C:endoplasmic reticulum"/>
    <property type="evidence" value="ECO:0007669"/>
    <property type="project" value="TreeGrafter"/>
</dbReference>
<keyword evidence="6" id="KW-0326">Glycosidase</keyword>
<keyword evidence="8" id="KW-1185">Reference proteome</keyword>
<accession>A0A0S4IZD4</accession>
<dbReference type="InterPro" id="IPR001382">
    <property type="entry name" value="Glyco_hydro_47"/>
</dbReference>
<evidence type="ECO:0000256" key="4">
    <source>
        <dbReference type="ARBA" id="ARBA00022801"/>
    </source>
</evidence>
<dbReference type="Gene3D" id="1.50.10.10">
    <property type="match status" value="1"/>
</dbReference>
<comment type="cofactor">
    <cofactor evidence="1">
        <name>Ca(2+)</name>
        <dbReference type="ChEBI" id="CHEBI:29108"/>
    </cofactor>
</comment>
<dbReference type="PANTHER" id="PTHR11742">
    <property type="entry name" value="MANNOSYL-OLIGOSACCHARIDE ALPHA-1,2-MANNOSIDASE-RELATED"/>
    <property type="match status" value="1"/>
</dbReference>
<dbReference type="InterPro" id="IPR050749">
    <property type="entry name" value="Glycosyl_Hydrolase_47"/>
</dbReference>
<evidence type="ECO:0000313" key="7">
    <source>
        <dbReference type="EMBL" id="CUG30980.1"/>
    </source>
</evidence>
<keyword evidence="5" id="KW-1015">Disulfide bond</keyword>
<reference evidence="8" key="1">
    <citation type="submission" date="2015-09" db="EMBL/GenBank/DDBJ databases">
        <authorList>
            <consortium name="Pathogen Informatics"/>
        </authorList>
    </citation>
    <scope>NUCLEOTIDE SEQUENCE [LARGE SCALE GENOMIC DNA]</scope>
    <source>
        <strain evidence="8">Lake Konstanz</strain>
    </source>
</reference>
<dbReference type="Pfam" id="PF01532">
    <property type="entry name" value="Glyco_hydro_47"/>
    <property type="match status" value="1"/>
</dbReference>
<dbReference type="GO" id="GO:0005509">
    <property type="term" value="F:calcium ion binding"/>
    <property type="evidence" value="ECO:0007669"/>
    <property type="project" value="InterPro"/>
</dbReference>
<dbReference type="OrthoDB" id="8118055at2759"/>
<dbReference type="GO" id="GO:0004571">
    <property type="term" value="F:mannosyl-oligosaccharide 1,2-alpha-mannosidase activity"/>
    <property type="evidence" value="ECO:0007669"/>
    <property type="project" value="InterPro"/>
</dbReference>
<evidence type="ECO:0000256" key="1">
    <source>
        <dbReference type="ARBA" id="ARBA00001913"/>
    </source>
</evidence>
<evidence type="ECO:0000256" key="6">
    <source>
        <dbReference type="RuleBase" id="RU361193"/>
    </source>
</evidence>
<dbReference type="SUPFAM" id="SSF48225">
    <property type="entry name" value="Seven-hairpin glycosidases"/>
    <property type="match status" value="1"/>
</dbReference>
<protein>
    <recommendedName>
        <fullName evidence="6">alpha-1,2-Mannosidase</fullName>
        <ecNumber evidence="6">3.2.1.-</ecNumber>
    </recommendedName>
</protein>
<dbReference type="InterPro" id="IPR036026">
    <property type="entry name" value="Seven-hairpin_glycosidases"/>
</dbReference>
<dbReference type="InterPro" id="IPR012341">
    <property type="entry name" value="6hp_glycosidase-like_sf"/>
</dbReference>
<dbReference type="GO" id="GO:0016020">
    <property type="term" value="C:membrane"/>
    <property type="evidence" value="ECO:0007669"/>
    <property type="project" value="InterPro"/>
</dbReference>
<sequence>MTETFHPRRLVNEGFSKGEGKIASQHNVMIEYGDLTFFLISVVCILTVLDISRDRSNEIFTSPPLSGVDQFVEAFHASTQHLEALLRRVESAVADVTSSAETAPQFGVDDAVRACAESVAKAQESVNMDRSSFEKEIESSTTSFLNDLRSRAAARPIAPVPQSPSDILARQQVISAMENEYPSEAVDEVPGPHYVAPPDPLDDLTPNERVKRQAKAVKDAFQHSWKGYTTYAMGMDELQPRSRSGKNWNEMEGPSNGVGLTVLDSITTMHVMGLRVELAEALEFIKTRLASTPE</sequence>
<dbReference type="PRINTS" id="PR00747">
    <property type="entry name" value="GLYHDRLASE47"/>
</dbReference>
<gene>
    <name evidence="7" type="ORF">BSAL_77355</name>
</gene>
<dbReference type="GO" id="GO:0005975">
    <property type="term" value="P:carbohydrate metabolic process"/>
    <property type="evidence" value="ECO:0007669"/>
    <property type="project" value="InterPro"/>
</dbReference>
<dbReference type="VEuPathDB" id="TriTrypDB:BSAL_77355"/>
<dbReference type="AlphaFoldDB" id="A0A0S4IZD4"/>
<dbReference type="EMBL" id="CYKH01000745">
    <property type="protein sequence ID" value="CUG30980.1"/>
    <property type="molecule type" value="Genomic_DNA"/>
</dbReference>
<organism evidence="7 8">
    <name type="scientific">Bodo saltans</name>
    <name type="common">Flagellated protozoan</name>
    <dbReference type="NCBI Taxonomy" id="75058"/>
    <lineage>
        <taxon>Eukaryota</taxon>
        <taxon>Discoba</taxon>
        <taxon>Euglenozoa</taxon>
        <taxon>Kinetoplastea</taxon>
        <taxon>Metakinetoplastina</taxon>
        <taxon>Eubodonida</taxon>
        <taxon>Bodonidae</taxon>
        <taxon>Bodo</taxon>
    </lineage>
</organism>
<keyword evidence="4 6" id="KW-0378">Hydrolase</keyword>
<evidence type="ECO:0000256" key="3">
    <source>
        <dbReference type="ARBA" id="ARBA00007658"/>
    </source>
</evidence>
<proteinExistence type="inferred from homology"/>
<dbReference type="Proteomes" id="UP000051952">
    <property type="component" value="Unassembled WGS sequence"/>
</dbReference>
<name>A0A0S4IZD4_BODSA</name>
<evidence type="ECO:0000256" key="5">
    <source>
        <dbReference type="ARBA" id="ARBA00023157"/>
    </source>
</evidence>